<dbReference type="OrthoDB" id="9802794at2"/>
<dbReference type="CDD" id="cd02171">
    <property type="entry name" value="G3P_Cytidylyltransferase"/>
    <property type="match status" value="1"/>
</dbReference>
<evidence type="ECO:0000256" key="1">
    <source>
        <dbReference type="ARBA" id="ARBA00022679"/>
    </source>
</evidence>
<evidence type="ECO:0000259" key="4">
    <source>
        <dbReference type="Pfam" id="PF01467"/>
    </source>
</evidence>
<evidence type="ECO:0000256" key="3">
    <source>
        <dbReference type="SAM" id="MobiDB-lite"/>
    </source>
</evidence>
<dbReference type="Pfam" id="PF01467">
    <property type="entry name" value="CTP_transf_like"/>
    <property type="match status" value="1"/>
</dbReference>
<dbReference type="AlphaFoldDB" id="A0A140DZ36"/>
<evidence type="ECO:0000313" key="5">
    <source>
        <dbReference type="EMBL" id="AMK55913.1"/>
    </source>
</evidence>
<evidence type="ECO:0000256" key="2">
    <source>
        <dbReference type="ARBA" id="ARBA00022695"/>
    </source>
</evidence>
<dbReference type="GO" id="GO:0047348">
    <property type="term" value="F:glycerol-3-phosphate cytidylyltransferase activity"/>
    <property type="evidence" value="ECO:0007669"/>
    <property type="project" value="InterPro"/>
</dbReference>
<dbReference type="InterPro" id="IPR050385">
    <property type="entry name" value="Archaeal_FAD_synthase"/>
</dbReference>
<keyword evidence="1 5" id="KW-0808">Transferase</keyword>
<dbReference type="GO" id="GO:0019350">
    <property type="term" value="P:teichoic acid biosynthetic process"/>
    <property type="evidence" value="ECO:0007669"/>
    <property type="project" value="InterPro"/>
</dbReference>
<dbReference type="SUPFAM" id="SSF52374">
    <property type="entry name" value="Nucleotidylyl transferase"/>
    <property type="match status" value="1"/>
</dbReference>
<dbReference type="PANTHER" id="PTHR43793:SF1">
    <property type="entry name" value="FAD SYNTHASE"/>
    <property type="match status" value="1"/>
</dbReference>
<dbReference type="PANTHER" id="PTHR43793">
    <property type="entry name" value="FAD SYNTHASE"/>
    <property type="match status" value="1"/>
</dbReference>
<dbReference type="InterPro" id="IPR014729">
    <property type="entry name" value="Rossmann-like_a/b/a_fold"/>
</dbReference>
<dbReference type="Proteomes" id="UP000069771">
    <property type="component" value="Chromosome"/>
</dbReference>
<dbReference type="InterPro" id="IPR004821">
    <property type="entry name" value="Cyt_trans-like"/>
</dbReference>
<dbReference type="GO" id="GO:0046872">
    <property type="term" value="F:metal ion binding"/>
    <property type="evidence" value="ECO:0007669"/>
    <property type="project" value="InterPro"/>
</dbReference>
<keyword evidence="2 5" id="KW-0548">Nucleotidyltransferase</keyword>
<dbReference type="NCBIfam" id="TIGR01518">
    <property type="entry name" value="g3p_cytidyltrns"/>
    <property type="match status" value="1"/>
</dbReference>
<feature type="domain" description="Cytidyltransferase-like" evidence="4">
    <location>
        <begin position="5"/>
        <end position="123"/>
    </location>
</feature>
<dbReference type="Gene3D" id="3.40.50.620">
    <property type="entry name" value="HUPs"/>
    <property type="match status" value="1"/>
</dbReference>
<dbReference type="KEGG" id="fro:AALO17_27790"/>
<protein>
    <submittedName>
        <fullName evidence="5">Glycerol-3-phosphate cytidylyltransferase</fullName>
    </submittedName>
</protein>
<reference evidence="5 6" key="1">
    <citation type="journal article" date="2016" name="Gut Pathog.">
        <title>Whole genome sequencing of "Faecalibaculum rodentium" ALO17, isolated from C57BL/6J laboratory mouse feces.</title>
        <authorList>
            <person name="Lim S."/>
            <person name="Chang D.H."/>
            <person name="Ahn S."/>
            <person name="Kim B.C."/>
        </authorList>
    </citation>
    <scope>NUCLEOTIDE SEQUENCE [LARGE SCALE GENOMIC DNA]</scope>
    <source>
        <strain evidence="5 6">Alo17</strain>
    </source>
</reference>
<gene>
    <name evidence="5" type="ORF">AALO17_27790</name>
</gene>
<accession>A0A140DZ36</accession>
<organism evidence="5 6">
    <name type="scientific">Faecalibaculum rodentium</name>
    <dbReference type="NCBI Taxonomy" id="1702221"/>
    <lineage>
        <taxon>Bacteria</taxon>
        <taxon>Bacillati</taxon>
        <taxon>Bacillota</taxon>
        <taxon>Erysipelotrichia</taxon>
        <taxon>Erysipelotrichales</taxon>
        <taxon>Erysipelotrichaceae</taxon>
        <taxon>Faecalibaculum</taxon>
    </lineage>
</organism>
<sequence length="156" mass="17673">MKKVITYGTFDLFHIGHLNLLRRARELGDYLIVGVSSDAFNAIKGKKCQISDRDRMEIVKAIRYVDEVIPETSWDQKVRDIQDHDVDVFVMGDDWKGRFDDLKEYCDVVYLPRTEGISTTQLKDELGSRQENAGQGTAGDADQGGQVSGPQEMWAE</sequence>
<dbReference type="GO" id="GO:0005737">
    <property type="term" value="C:cytoplasm"/>
    <property type="evidence" value="ECO:0007669"/>
    <property type="project" value="InterPro"/>
</dbReference>
<feature type="compositionally biased region" description="Low complexity" evidence="3">
    <location>
        <begin position="133"/>
        <end position="145"/>
    </location>
</feature>
<name>A0A140DZ36_9FIRM</name>
<dbReference type="InterPro" id="IPR006409">
    <property type="entry name" value="G3P_cytidylTrfase"/>
</dbReference>
<dbReference type="STRING" id="1702221.AALO17_27790"/>
<proteinExistence type="predicted"/>
<evidence type="ECO:0000313" key="6">
    <source>
        <dbReference type="Proteomes" id="UP000069771"/>
    </source>
</evidence>
<dbReference type="EMBL" id="CP011391">
    <property type="protein sequence ID" value="AMK55913.1"/>
    <property type="molecule type" value="Genomic_DNA"/>
</dbReference>
<keyword evidence="6" id="KW-1185">Reference proteome</keyword>
<dbReference type="NCBIfam" id="TIGR00125">
    <property type="entry name" value="cyt_tran_rel"/>
    <property type="match status" value="1"/>
</dbReference>
<dbReference type="PATRIC" id="fig|1702221.3.peg.2707"/>
<feature type="region of interest" description="Disordered" evidence="3">
    <location>
        <begin position="127"/>
        <end position="156"/>
    </location>
</feature>